<sequence length="357" mass="37338">MPIVKLRETIVAVICAIALVGCGIQGSYDSNAKLRESLPDPASLSDPRGFTGVTHVTQFDEVAPIATNVKPSLPVELTDADGKDVVVDDLSRILALDLYGSYTKTLTGLGLGDKIVGRTVSSTEESLKDLPVVTQGGHNINVEAVLSLEPTLVIVDHSIGPNDAIDQIRAAGVTTVVMEPTRTIDSVGEDIKAVGGVVGLPEEAEKLAERSVAEIEKDREAIKALAPADPMRMAFLYARGNGGVFFIMGEGTGAKDLIEGVGGVDLATVHNLSYAEPANAEALAKINPEVIIMMEGGLESTGGIEGLLQRPGVAQTEAGQKKRIVTLPDGQSLAFGPLTGQTLLRLAQAIYAPENAQ</sequence>
<evidence type="ECO:0000313" key="3">
    <source>
        <dbReference type="EMBL" id="AKK04952.1"/>
    </source>
</evidence>
<dbReference type="Gene3D" id="3.40.50.1980">
    <property type="entry name" value="Nitrogenase molybdenum iron protein domain"/>
    <property type="match status" value="2"/>
</dbReference>
<dbReference type="AlphaFoldDB" id="A0A0G3H1G2"/>
<gene>
    <name evidence="3" type="primary">hmuT</name>
    <name evidence="3" type="ORF">CMUST_03040</name>
</gene>
<dbReference type="RefSeq" id="WP_047261266.1">
    <property type="nucleotide sequence ID" value="NZ_CP011542.1"/>
</dbReference>
<dbReference type="PROSITE" id="PS51257">
    <property type="entry name" value="PROKAR_LIPOPROTEIN"/>
    <property type="match status" value="1"/>
</dbReference>
<dbReference type="STRING" id="571915.CMUST_03040"/>
<dbReference type="EMBL" id="CP011542">
    <property type="protein sequence ID" value="AKK04952.1"/>
    <property type="molecule type" value="Genomic_DNA"/>
</dbReference>
<dbReference type="Proteomes" id="UP000035199">
    <property type="component" value="Chromosome"/>
</dbReference>
<dbReference type="SUPFAM" id="SSF53807">
    <property type="entry name" value="Helical backbone' metal receptor"/>
    <property type="match status" value="1"/>
</dbReference>
<dbReference type="Pfam" id="PF01497">
    <property type="entry name" value="Peripla_BP_2"/>
    <property type="match status" value="1"/>
</dbReference>
<dbReference type="PANTHER" id="PTHR30535">
    <property type="entry name" value="VITAMIN B12-BINDING PROTEIN"/>
    <property type="match status" value="1"/>
</dbReference>
<name>A0A0G3H1G2_9CORY</name>
<keyword evidence="4" id="KW-1185">Reference proteome</keyword>
<evidence type="ECO:0000313" key="4">
    <source>
        <dbReference type="Proteomes" id="UP000035199"/>
    </source>
</evidence>
<reference evidence="3 4" key="1">
    <citation type="journal article" date="2015" name="Genome Announc.">
        <title>Complete Genome Sequence of the Type Strain Corynebacterium mustelae DSM 45274, Isolated from Various Tissues of a Male Ferret with Lethal Sepsis.</title>
        <authorList>
            <person name="Ruckert C."/>
            <person name="Eimer J."/>
            <person name="Winkler A."/>
            <person name="Tauch A."/>
        </authorList>
    </citation>
    <scope>NUCLEOTIDE SEQUENCE [LARGE SCALE GENOMIC DNA]</scope>
    <source>
        <strain evidence="3 4">DSM 45274</strain>
    </source>
</reference>
<dbReference type="InterPro" id="IPR002491">
    <property type="entry name" value="ABC_transptr_periplasmic_BD"/>
</dbReference>
<proteinExistence type="inferred from homology"/>
<protein>
    <submittedName>
        <fullName evidence="3">ABC-type hemin transport system, periplasmic component</fullName>
    </submittedName>
</protein>
<accession>A0A0G3H1G2</accession>
<evidence type="ECO:0000256" key="1">
    <source>
        <dbReference type="ARBA" id="ARBA00008814"/>
    </source>
</evidence>
<evidence type="ECO:0000259" key="2">
    <source>
        <dbReference type="PROSITE" id="PS50983"/>
    </source>
</evidence>
<organism evidence="3 4">
    <name type="scientific">Corynebacterium mustelae</name>
    <dbReference type="NCBI Taxonomy" id="571915"/>
    <lineage>
        <taxon>Bacteria</taxon>
        <taxon>Bacillati</taxon>
        <taxon>Actinomycetota</taxon>
        <taxon>Actinomycetes</taxon>
        <taxon>Mycobacteriales</taxon>
        <taxon>Corynebacteriaceae</taxon>
        <taxon>Corynebacterium</taxon>
    </lineage>
</organism>
<dbReference type="KEGG" id="cmv:CMUST_03040"/>
<reference evidence="4" key="2">
    <citation type="submission" date="2015-05" db="EMBL/GenBank/DDBJ databases">
        <title>Complete genome sequence of Corynebacterium mustelae DSM 45274, isolated from various tissues of a male ferret with lethal sepsis.</title>
        <authorList>
            <person name="Ruckert C."/>
            <person name="Albersmeier A."/>
            <person name="Winkler A."/>
            <person name="Tauch A."/>
        </authorList>
    </citation>
    <scope>NUCLEOTIDE SEQUENCE [LARGE SCALE GENOMIC DNA]</scope>
    <source>
        <strain evidence="4">DSM 45274</strain>
    </source>
</reference>
<dbReference type="InterPro" id="IPR050902">
    <property type="entry name" value="ABC_Transporter_SBP"/>
</dbReference>
<dbReference type="PROSITE" id="PS50983">
    <property type="entry name" value="FE_B12_PBP"/>
    <property type="match status" value="1"/>
</dbReference>
<dbReference type="OrthoDB" id="9797736at2"/>
<comment type="similarity">
    <text evidence="1">Belongs to the bacterial solute-binding protein 8 family.</text>
</comment>
<dbReference type="PANTHER" id="PTHR30535:SF4">
    <property type="entry name" value="HEMIN-BINDING PERIPLASMIC PROTEIN HMUT"/>
    <property type="match status" value="1"/>
</dbReference>
<feature type="domain" description="Fe/B12 periplasmic-binding" evidence="2">
    <location>
        <begin position="94"/>
        <end position="355"/>
    </location>
</feature>
<dbReference type="PATRIC" id="fig|571915.4.peg.641"/>